<dbReference type="InterPro" id="IPR023214">
    <property type="entry name" value="HAD_sf"/>
</dbReference>
<dbReference type="SFLD" id="SFLDG01137">
    <property type="entry name" value="C1.6.1:_Phosphoserine_Phosphat"/>
    <property type="match status" value="1"/>
</dbReference>
<evidence type="ECO:0000256" key="8">
    <source>
        <dbReference type="ARBA" id="ARBA00022842"/>
    </source>
</evidence>
<dbReference type="InterPro" id="IPR036412">
    <property type="entry name" value="HAD-like_sf"/>
</dbReference>
<dbReference type="NCBIfam" id="TIGR01488">
    <property type="entry name" value="HAD-SF-IB"/>
    <property type="match status" value="1"/>
</dbReference>
<evidence type="ECO:0000259" key="12">
    <source>
        <dbReference type="PROSITE" id="PS51671"/>
    </source>
</evidence>
<evidence type="ECO:0000256" key="3">
    <source>
        <dbReference type="ARBA" id="ARBA00009184"/>
    </source>
</evidence>
<dbReference type="Pfam" id="PF13740">
    <property type="entry name" value="ACT_6"/>
    <property type="match status" value="1"/>
</dbReference>
<dbReference type="SFLD" id="SFLDG01129">
    <property type="entry name" value="C1.5:_HAD__Beta-PGM__Phosphata"/>
    <property type="match status" value="1"/>
</dbReference>
<dbReference type="PROSITE" id="PS51671">
    <property type="entry name" value="ACT"/>
    <property type="match status" value="1"/>
</dbReference>
<comment type="cofactor">
    <cofactor evidence="1">
        <name>Mg(2+)</name>
        <dbReference type="ChEBI" id="CHEBI:18420"/>
    </cofactor>
</comment>
<evidence type="ECO:0000256" key="9">
    <source>
        <dbReference type="ARBA" id="ARBA00023299"/>
    </source>
</evidence>
<dbReference type="InterPro" id="IPR050582">
    <property type="entry name" value="HAD-like_SerB"/>
</dbReference>
<evidence type="ECO:0000256" key="1">
    <source>
        <dbReference type="ARBA" id="ARBA00001946"/>
    </source>
</evidence>
<dbReference type="NCBIfam" id="TIGR00338">
    <property type="entry name" value="serB"/>
    <property type="match status" value="1"/>
</dbReference>
<keyword evidence="8" id="KW-0460">Magnesium</keyword>
<dbReference type="GO" id="GO:0005737">
    <property type="term" value="C:cytoplasm"/>
    <property type="evidence" value="ECO:0007669"/>
    <property type="project" value="TreeGrafter"/>
</dbReference>
<protein>
    <recommendedName>
        <fullName evidence="4">phosphoserine phosphatase</fullName>
        <ecNumber evidence="4">3.1.3.3</ecNumber>
    </recommendedName>
    <alternativeName>
        <fullName evidence="10">O-phosphoserine phosphohydrolase</fullName>
    </alternativeName>
</protein>
<dbReference type="InterPro" id="IPR002912">
    <property type="entry name" value="ACT_dom"/>
</dbReference>
<comment type="pathway">
    <text evidence="2">Amino-acid biosynthesis; L-serine biosynthesis; L-serine from 3-phospho-D-glycerate: step 3/3.</text>
</comment>
<sequence>MSVDKNREFTGLILVSGVDEPGITSKVLSKLAEFSVQIIDIKQIVTADRLLQTILINLLPDHALAVESDLLELANNSSFDVAIDFSQHPNNQEQLEHAYISMVDLHLDPKKIATVARYIYQIKANILDIKLNRLSDLNAITFQIGKTGLNHIELQDQLKEIGLAEGIDLCLTTQLFQKVKKLFVFDMDSTLIKEEVIDLLAVKANKGEEVSKITAMAMNGELDFEQSLRQRVALLAGLPESVLKETTDLLNFNSGVIETLKYIKEMGHKVAVVSGGFTQVIEKFLAQVEVDYVFANTLDIANSTLTGKLTGEIIDGSGKAESMRKAAQLESIPLSNTIAIGDGANDLKMMAAAGYSFAYLAKEVVRQGAKSTISQSDMRALPLLLNL</sequence>
<accession>A0A6J6NJC9</accession>
<organism evidence="13">
    <name type="scientific">freshwater metagenome</name>
    <dbReference type="NCBI Taxonomy" id="449393"/>
    <lineage>
        <taxon>unclassified sequences</taxon>
        <taxon>metagenomes</taxon>
        <taxon>ecological metagenomes</taxon>
    </lineage>
</organism>
<dbReference type="GO" id="GO:0006564">
    <property type="term" value="P:L-serine biosynthetic process"/>
    <property type="evidence" value="ECO:0007669"/>
    <property type="project" value="UniProtKB-KW"/>
</dbReference>
<dbReference type="EMBL" id="CAEZXI010000073">
    <property type="protein sequence ID" value="CAB4686760.1"/>
    <property type="molecule type" value="Genomic_DNA"/>
</dbReference>
<dbReference type="PANTHER" id="PTHR43344">
    <property type="entry name" value="PHOSPHOSERINE PHOSPHATASE"/>
    <property type="match status" value="1"/>
</dbReference>
<gene>
    <name evidence="13" type="ORF">UFOPK2362_00727</name>
</gene>
<keyword evidence="6" id="KW-0479">Metal-binding</keyword>
<evidence type="ECO:0000259" key="11">
    <source>
        <dbReference type="PROSITE" id="PS50206"/>
    </source>
</evidence>
<dbReference type="EC" id="3.1.3.3" evidence="4"/>
<dbReference type="InterPro" id="IPR045865">
    <property type="entry name" value="ACT-like_dom_sf"/>
</dbReference>
<dbReference type="InterPro" id="IPR004469">
    <property type="entry name" value="PSP"/>
</dbReference>
<dbReference type="SFLD" id="SFLDS00003">
    <property type="entry name" value="Haloacid_Dehalogenase"/>
    <property type="match status" value="1"/>
</dbReference>
<keyword evidence="5" id="KW-0028">Amino-acid biosynthesis</keyword>
<evidence type="ECO:0000256" key="6">
    <source>
        <dbReference type="ARBA" id="ARBA00022723"/>
    </source>
</evidence>
<dbReference type="Gene3D" id="3.30.70.260">
    <property type="match status" value="1"/>
</dbReference>
<keyword evidence="9" id="KW-0718">Serine biosynthesis</keyword>
<evidence type="ECO:0000313" key="13">
    <source>
        <dbReference type="EMBL" id="CAB4686760.1"/>
    </source>
</evidence>
<dbReference type="SFLD" id="SFLDF00029">
    <property type="entry name" value="phosphoserine_phosphatase"/>
    <property type="match status" value="1"/>
</dbReference>
<feature type="domain" description="ACT" evidence="12">
    <location>
        <begin position="12"/>
        <end position="86"/>
    </location>
</feature>
<dbReference type="GO" id="GO:0000287">
    <property type="term" value="F:magnesium ion binding"/>
    <property type="evidence" value="ECO:0007669"/>
    <property type="project" value="TreeGrafter"/>
</dbReference>
<dbReference type="InterPro" id="IPR001763">
    <property type="entry name" value="Rhodanese-like_dom"/>
</dbReference>
<dbReference type="Gene3D" id="3.40.50.1000">
    <property type="entry name" value="HAD superfamily/HAD-like"/>
    <property type="match status" value="1"/>
</dbReference>
<proteinExistence type="inferred from homology"/>
<dbReference type="UniPathway" id="UPA00135">
    <property type="reaction ID" value="UER00198"/>
</dbReference>
<dbReference type="Pfam" id="PF12710">
    <property type="entry name" value="HAD"/>
    <property type="match status" value="1"/>
</dbReference>
<evidence type="ECO:0000256" key="5">
    <source>
        <dbReference type="ARBA" id="ARBA00022605"/>
    </source>
</evidence>
<evidence type="ECO:0000256" key="2">
    <source>
        <dbReference type="ARBA" id="ARBA00005135"/>
    </source>
</evidence>
<evidence type="ECO:0000256" key="10">
    <source>
        <dbReference type="ARBA" id="ARBA00031693"/>
    </source>
</evidence>
<name>A0A6J6NJC9_9ZZZZ</name>
<dbReference type="SFLD" id="SFLDG01136">
    <property type="entry name" value="C1.6:_Phosphoserine_Phosphatas"/>
    <property type="match status" value="1"/>
</dbReference>
<dbReference type="PROSITE" id="PS50206">
    <property type="entry name" value="RHODANESE_3"/>
    <property type="match status" value="1"/>
</dbReference>
<evidence type="ECO:0000256" key="4">
    <source>
        <dbReference type="ARBA" id="ARBA00012640"/>
    </source>
</evidence>
<dbReference type="SUPFAM" id="SSF56784">
    <property type="entry name" value="HAD-like"/>
    <property type="match status" value="1"/>
</dbReference>
<dbReference type="AlphaFoldDB" id="A0A6J6NJC9"/>
<comment type="similarity">
    <text evidence="3">Belongs to the HAD-like hydrolase superfamily. SerB family.</text>
</comment>
<dbReference type="SUPFAM" id="SSF55021">
    <property type="entry name" value="ACT-like"/>
    <property type="match status" value="1"/>
</dbReference>
<reference evidence="13" key="1">
    <citation type="submission" date="2020-05" db="EMBL/GenBank/DDBJ databases">
        <authorList>
            <person name="Chiriac C."/>
            <person name="Salcher M."/>
            <person name="Ghai R."/>
            <person name="Kavagutti S V."/>
        </authorList>
    </citation>
    <scope>NUCLEOTIDE SEQUENCE</scope>
</reference>
<feature type="domain" description="Rhodanese" evidence="11">
    <location>
        <begin position="259"/>
        <end position="289"/>
    </location>
</feature>
<evidence type="ECO:0000256" key="7">
    <source>
        <dbReference type="ARBA" id="ARBA00022801"/>
    </source>
</evidence>
<keyword evidence="7" id="KW-0378">Hydrolase</keyword>
<dbReference type="GO" id="GO:0036424">
    <property type="term" value="F:L-phosphoserine phosphatase activity"/>
    <property type="evidence" value="ECO:0007669"/>
    <property type="project" value="InterPro"/>
</dbReference>
<dbReference type="PANTHER" id="PTHR43344:SF2">
    <property type="entry name" value="PHOSPHOSERINE PHOSPHATASE"/>
    <property type="match status" value="1"/>
</dbReference>